<reference evidence="2" key="1">
    <citation type="submission" date="2019-12" db="EMBL/GenBank/DDBJ databases">
        <title>An insight into the sialome of adult female Ixodes ricinus ticks feeding for 6 days.</title>
        <authorList>
            <person name="Perner J."/>
            <person name="Ribeiro J.M.C."/>
        </authorList>
    </citation>
    <scope>NUCLEOTIDE SEQUENCE</scope>
    <source>
        <strain evidence="2">Semi-engorged</strain>
        <tissue evidence="2">Salivary glands</tissue>
    </source>
</reference>
<dbReference type="AlphaFoldDB" id="A0A6B0UJZ6"/>
<sequence length="111" mass="12512">MIISAKFFALLNIISLGASSHDRLPVPHNTFAAKFFRPVATSAYLSEPTKATNRLKRMISKTKQKQKHISLPTDNLLFILHFTATWQMVKATVPMSQLVRGREAGDYTLTH</sequence>
<name>A0A6B0UJZ6_IXORI</name>
<organism evidence="2">
    <name type="scientific">Ixodes ricinus</name>
    <name type="common">Common tick</name>
    <name type="synonym">Acarus ricinus</name>
    <dbReference type="NCBI Taxonomy" id="34613"/>
    <lineage>
        <taxon>Eukaryota</taxon>
        <taxon>Metazoa</taxon>
        <taxon>Ecdysozoa</taxon>
        <taxon>Arthropoda</taxon>
        <taxon>Chelicerata</taxon>
        <taxon>Arachnida</taxon>
        <taxon>Acari</taxon>
        <taxon>Parasitiformes</taxon>
        <taxon>Ixodida</taxon>
        <taxon>Ixodoidea</taxon>
        <taxon>Ixodidae</taxon>
        <taxon>Ixodinae</taxon>
        <taxon>Ixodes</taxon>
    </lineage>
</organism>
<proteinExistence type="predicted"/>
<keyword evidence="1" id="KW-0732">Signal</keyword>
<evidence type="ECO:0000256" key="1">
    <source>
        <dbReference type="SAM" id="SignalP"/>
    </source>
</evidence>
<protein>
    <submittedName>
        <fullName evidence="2">Putative secreted protein</fullName>
    </submittedName>
</protein>
<feature type="signal peptide" evidence="1">
    <location>
        <begin position="1"/>
        <end position="19"/>
    </location>
</feature>
<accession>A0A6B0UJZ6</accession>
<dbReference type="EMBL" id="GIFC01007872">
    <property type="protein sequence ID" value="MXU89955.1"/>
    <property type="molecule type" value="Transcribed_RNA"/>
</dbReference>
<feature type="chain" id="PRO_5025586448" evidence="1">
    <location>
        <begin position="20"/>
        <end position="111"/>
    </location>
</feature>
<evidence type="ECO:0000313" key="2">
    <source>
        <dbReference type="EMBL" id="MXU89955.1"/>
    </source>
</evidence>